<feature type="transmembrane region" description="Helical" evidence="7">
    <location>
        <begin position="441"/>
        <end position="460"/>
    </location>
</feature>
<feature type="transmembrane region" description="Helical" evidence="7">
    <location>
        <begin position="48"/>
        <end position="67"/>
    </location>
</feature>
<dbReference type="RefSeq" id="WP_344287227.1">
    <property type="nucleotide sequence ID" value="NZ_BAAAHV010000028.1"/>
</dbReference>
<feature type="transmembrane region" description="Helical" evidence="7">
    <location>
        <begin position="334"/>
        <end position="361"/>
    </location>
</feature>
<proteinExistence type="predicted"/>
<evidence type="ECO:0000313" key="10">
    <source>
        <dbReference type="Proteomes" id="UP001597542"/>
    </source>
</evidence>
<feature type="transmembrane region" description="Helical" evidence="7">
    <location>
        <begin position="79"/>
        <end position="101"/>
    </location>
</feature>
<feature type="transmembrane region" description="Helical" evidence="7">
    <location>
        <begin position="107"/>
        <end position="126"/>
    </location>
</feature>
<keyword evidence="10" id="KW-1185">Reference proteome</keyword>
<evidence type="ECO:0000256" key="7">
    <source>
        <dbReference type="SAM" id="Phobius"/>
    </source>
</evidence>
<dbReference type="CDD" id="cd17321">
    <property type="entry name" value="MFS_MMR_MDR_like"/>
    <property type="match status" value="1"/>
</dbReference>
<protein>
    <submittedName>
        <fullName evidence="9">MFS transporter</fullName>
    </submittedName>
</protein>
<dbReference type="InterPro" id="IPR036259">
    <property type="entry name" value="MFS_trans_sf"/>
</dbReference>
<keyword evidence="3" id="KW-1003">Cell membrane</keyword>
<evidence type="ECO:0000256" key="2">
    <source>
        <dbReference type="ARBA" id="ARBA00022448"/>
    </source>
</evidence>
<dbReference type="InterPro" id="IPR020846">
    <property type="entry name" value="MFS_dom"/>
</dbReference>
<dbReference type="Gene3D" id="1.20.1720.10">
    <property type="entry name" value="Multidrug resistance protein D"/>
    <property type="match status" value="1"/>
</dbReference>
<keyword evidence="4 7" id="KW-0812">Transmembrane</keyword>
<evidence type="ECO:0000313" key="9">
    <source>
        <dbReference type="EMBL" id="MFD2480384.1"/>
    </source>
</evidence>
<evidence type="ECO:0000259" key="8">
    <source>
        <dbReference type="PROSITE" id="PS50850"/>
    </source>
</evidence>
<feature type="transmembrane region" description="Helical" evidence="7">
    <location>
        <begin position="269"/>
        <end position="289"/>
    </location>
</feature>
<dbReference type="Pfam" id="PF07690">
    <property type="entry name" value="MFS_1"/>
    <property type="match status" value="1"/>
</dbReference>
<feature type="transmembrane region" description="Helical" evidence="7">
    <location>
        <begin position="199"/>
        <end position="222"/>
    </location>
</feature>
<evidence type="ECO:0000256" key="6">
    <source>
        <dbReference type="ARBA" id="ARBA00023136"/>
    </source>
</evidence>
<evidence type="ECO:0000256" key="3">
    <source>
        <dbReference type="ARBA" id="ARBA00022475"/>
    </source>
</evidence>
<gene>
    <name evidence="9" type="ORF">ACFSUT_08890</name>
</gene>
<evidence type="ECO:0000256" key="5">
    <source>
        <dbReference type="ARBA" id="ARBA00022989"/>
    </source>
</evidence>
<feature type="transmembrane region" description="Helical" evidence="7">
    <location>
        <begin position="367"/>
        <end position="386"/>
    </location>
</feature>
<dbReference type="PANTHER" id="PTHR42718">
    <property type="entry name" value="MAJOR FACILITATOR SUPERFAMILY MULTIDRUG TRANSPORTER MFSC"/>
    <property type="match status" value="1"/>
</dbReference>
<feature type="transmembrane region" description="Helical" evidence="7">
    <location>
        <begin position="165"/>
        <end position="187"/>
    </location>
</feature>
<evidence type="ECO:0000256" key="1">
    <source>
        <dbReference type="ARBA" id="ARBA00004651"/>
    </source>
</evidence>
<dbReference type="Gene3D" id="1.20.1250.20">
    <property type="entry name" value="MFS general substrate transporter like domains"/>
    <property type="match status" value="1"/>
</dbReference>
<feature type="domain" description="Major facilitator superfamily (MFS) profile" evidence="8">
    <location>
        <begin position="12"/>
        <end position="465"/>
    </location>
</feature>
<accession>A0ABW5HU82</accession>
<keyword evidence="2" id="KW-0813">Transport</keyword>
<dbReference type="PROSITE" id="PS50850">
    <property type="entry name" value="MFS"/>
    <property type="match status" value="1"/>
</dbReference>
<organism evidence="9 10">
    <name type="scientific">Amycolatopsis albidoflavus</name>
    <dbReference type="NCBI Taxonomy" id="102226"/>
    <lineage>
        <taxon>Bacteria</taxon>
        <taxon>Bacillati</taxon>
        <taxon>Actinomycetota</taxon>
        <taxon>Actinomycetes</taxon>
        <taxon>Pseudonocardiales</taxon>
        <taxon>Pseudonocardiaceae</taxon>
        <taxon>Amycolatopsis</taxon>
    </lineage>
</organism>
<reference evidence="10" key="1">
    <citation type="journal article" date="2019" name="Int. J. Syst. Evol. Microbiol.">
        <title>The Global Catalogue of Microorganisms (GCM) 10K type strain sequencing project: providing services to taxonomists for standard genome sequencing and annotation.</title>
        <authorList>
            <consortium name="The Broad Institute Genomics Platform"/>
            <consortium name="The Broad Institute Genome Sequencing Center for Infectious Disease"/>
            <person name="Wu L."/>
            <person name="Ma J."/>
        </authorList>
    </citation>
    <scope>NUCLEOTIDE SEQUENCE [LARGE SCALE GENOMIC DNA]</scope>
    <source>
        <strain evidence="10">CGMCC 4.7638</strain>
    </source>
</reference>
<name>A0ABW5HU82_9PSEU</name>
<comment type="caution">
    <text evidence="9">The sequence shown here is derived from an EMBL/GenBank/DDBJ whole genome shotgun (WGS) entry which is preliminary data.</text>
</comment>
<feature type="transmembrane region" description="Helical" evidence="7">
    <location>
        <begin position="407"/>
        <end position="429"/>
    </location>
</feature>
<keyword evidence="6 7" id="KW-0472">Membrane</keyword>
<feature type="transmembrane region" description="Helical" evidence="7">
    <location>
        <begin position="138"/>
        <end position="159"/>
    </location>
</feature>
<feature type="transmembrane region" description="Helical" evidence="7">
    <location>
        <begin position="228"/>
        <end position="249"/>
    </location>
</feature>
<dbReference type="SUPFAM" id="SSF103473">
    <property type="entry name" value="MFS general substrate transporter"/>
    <property type="match status" value="1"/>
</dbReference>
<comment type="subcellular location">
    <subcellularLocation>
        <location evidence="1">Cell membrane</location>
        <topology evidence="1">Multi-pass membrane protein</topology>
    </subcellularLocation>
</comment>
<dbReference type="PANTHER" id="PTHR42718:SF46">
    <property type="entry name" value="BLR6921 PROTEIN"/>
    <property type="match status" value="1"/>
</dbReference>
<dbReference type="Proteomes" id="UP001597542">
    <property type="component" value="Unassembled WGS sequence"/>
</dbReference>
<dbReference type="EMBL" id="JBHUKQ010000008">
    <property type="protein sequence ID" value="MFD2480384.1"/>
    <property type="molecule type" value="Genomic_DNA"/>
</dbReference>
<dbReference type="InterPro" id="IPR011701">
    <property type="entry name" value="MFS"/>
</dbReference>
<feature type="transmembrane region" description="Helical" evidence="7">
    <location>
        <begin position="301"/>
        <end position="322"/>
    </location>
</feature>
<keyword evidence="5 7" id="KW-1133">Transmembrane helix</keyword>
<evidence type="ECO:0000256" key="4">
    <source>
        <dbReference type="ARBA" id="ARBA00022692"/>
    </source>
</evidence>
<sequence length="479" mass="48109">METSVARRSGLALALLAFAQFVIALDYNIVYVALPDIGRELGFTAQSLQWVVSAYAVGFGGFLLFGGRIVDRFGARRTFVAGLAIFGFACLAGGFAGNPGILDAARAVQGLGAALLTPATLALISTSFAEGPARNRALAVWGAAGSGGLAAGALLGGVLTNALGWQWVLFLLVPLALGAALAARPVLAADPARSAVRGGFDLTGAIVASAGSSLLVLGLVSGPEVGWVSWRGLGALAGGAVLLAVFVVVEKRTRDPLAPLRLFGNRSLIVAMGVILVFQSGLGGAYYLFTAYLQNVLGYNALQAGLAFLPLTIISMAASLKLTGILLGRWGIRATLFTGMLVNGVGLALLAVGMAVGASFWTVLAGLVVWGIGGGLTFPAMFVSAASGVAPGEQGVASALATTSQQIGGAIGLAVLVAVANAGLDLHAVPEPSAVVGGLRVALWVAGIASVAGGFLAFLVKRPPEHTLPAPDTVGASAE</sequence>